<reference evidence="5" key="1">
    <citation type="journal article" date="2019" name="Int. J. Syst. Evol. Microbiol.">
        <title>The Global Catalogue of Microorganisms (GCM) 10K type strain sequencing project: providing services to taxonomists for standard genome sequencing and annotation.</title>
        <authorList>
            <consortium name="The Broad Institute Genomics Platform"/>
            <consortium name="The Broad Institute Genome Sequencing Center for Infectious Disease"/>
            <person name="Wu L."/>
            <person name="Ma J."/>
        </authorList>
    </citation>
    <scope>NUCLEOTIDE SEQUENCE [LARGE SCALE GENOMIC DNA]</scope>
    <source>
        <strain evidence="5">KCTC 12848</strain>
    </source>
</reference>
<dbReference type="InterPro" id="IPR036457">
    <property type="entry name" value="PPM-type-like_dom_sf"/>
</dbReference>
<name>A0ABV9Y1U7_9PSEU</name>
<organism evidence="4 5">
    <name type="scientific">Saccharothrix xinjiangensis</name>
    <dbReference type="NCBI Taxonomy" id="204798"/>
    <lineage>
        <taxon>Bacteria</taxon>
        <taxon>Bacillati</taxon>
        <taxon>Actinomycetota</taxon>
        <taxon>Actinomycetes</taxon>
        <taxon>Pseudonocardiales</taxon>
        <taxon>Pseudonocardiaceae</taxon>
        <taxon>Saccharothrix</taxon>
    </lineage>
</organism>
<feature type="compositionally biased region" description="Low complexity" evidence="1">
    <location>
        <begin position="417"/>
        <end position="439"/>
    </location>
</feature>
<dbReference type="SMART" id="SM00331">
    <property type="entry name" value="PP2C_SIG"/>
    <property type="match status" value="1"/>
</dbReference>
<feature type="region of interest" description="Disordered" evidence="1">
    <location>
        <begin position="246"/>
        <end position="295"/>
    </location>
</feature>
<dbReference type="Gene3D" id="3.60.40.10">
    <property type="entry name" value="PPM-type phosphatase domain"/>
    <property type="match status" value="1"/>
</dbReference>
<evidence type="ECO:0000313" key="5">
    <source>
        <dbReference type="Proteomes" id="UP001595833"/>
    </source>
</evidence>
<comment type="caution">
    <text evidence="4">The sequence shown here is derived from an EMBL/GenBank/DDBJ whole genome shotgun (WGS) entry which is preliminary data.</text>
</comment>
<dbReference type="SMART" id="SM00332">
    <property type="entry name" value="PP2Cc"/>
    <property type="match status" value="1"/>
</dbReference>
<dbReference type="RefSeq" id="WP_344034418.1">
    <property type="nucleotide sequence ID" value="NZ_BAAAKE010000001.1"/>
</dbReference>
<feature type="transmembrane region" description="Helical" evidence="2">
    <location>
        <begin position="301"/>
        <end position="323"/>
    </location>
</feature>
<dbReference type="GO" id="GO:0004722">
    <property type="term" value="F:protein serine/threonine phosphatase activity"/>
    <property type="evidence" value="ECO:0007669"/>
    <property type="project" value="UniProtKB-EC"/>
</dbReference>
<feature type="compositionally biased region" description="Polar residues" evidence="1">
    <location>
        <begin position="446"/>
        <end position="461"/>
    </location>
</feature>
<dbReference type="EC" id="3.1.3.16" evidence="4"/>
<protein>
    <submittedName>
        <fullName evidence="4">PP2C family protein-serine/threonine phosphatase</fullName>
        <ecNumber evidence="4">3.1.3.16</ecNumber>
    </submittedName>
</protein>
<dbReference type="CDD" id="cd00143">
    <property type="entry name" value="PP2Cc"/>
    <property type="match status" value="1"/>
</dbReference>
<keyword evidence="2" id="KW-1133">Transmembrane helix</keyword>
<dbReference type="PROSITE" id="PS51746">
    <property type="entry name" value="PPM_2"/>
    <property type="match status" value="1"/>
</dbReference>
<dbReference type="InterPro" id="IPR001932">
    <property type="entry name" value="PPM-type_phosphatase-like_dom"/>
</dbReference>
<feature type="domain" description="PPM-type phosphatase" evidence="3">
    <location>
        <begin position="6"/>
        <end position="235"/>
    </location>
</feature>
<dbReference type="SUPFAM" id="SSF81606">
    <property type="entry name" value="PP2C-like"/>
    <property type="match status" value="1"/>
</dbReference>
<keyword evidence="2" id="KW-0472">Membrane</keyword>
<keyword evidence="4" id="KW-0378">Hydrolase</keyword>
<keyword evidence="2" id="KW-0812">Transmembrane</keyword>
<sequence>MTLVLRYAARSDRGLVRSNNQDSVYAGPRLLALADGMGGHAAGEVASKVVIAALAPLDDDEPGDDLLGQLRDAVIAGNGAISELVQSDPDLDGMGTTLTAVLFAGTRLGMVHIGDSRAYMLRNGVFTQITHDDTFVQSLIDEGRITEEEAATHPQRSLLLRALTGHEVEPRLMVREARPGDRYLLCSDGLSGVVSMETLEEAIRIPDPQACADRMIELALKGGGPDNVTVVVADVVDVDFGENAPIVGGAAGDGSEDPPPPDSPASRASSITGPRPAPQRVDPPPAQPPSPRRSRGAKLKALALVVFLLLMLAAAGLATRWYVLRQYYVGVGDNNEISVFQGVTGSVLGFDLHRLVEGSCSPGAQACEAITVDDLKVSARDVVRNGITDVDGLEDAREAIRQLRTEQTLQLCPQESTATTGATPPTGATTTPGTTTTTPNPNPNPDQSASQVAPPTSTTPEGTPLATPEPKPGTDCRKGQ</sequence>
<gene>
    <name evidence="4" type="ORF">ACFPFM_23370</name>
</gene>
<evidence type="ECO:0000313" key="4">
    <source>
        <dbReference type="EMBL" id="MFC5056675.1"/>
    </source>
</evidence>
<accession>A0ABV9Y1U7</accession>
<evidence type="ECO:0000259" key="3">
    <source>
        <dbReference type="PROSITE" id="PS51746"/>
    </source>
</evidence>
<evidence type="ECO:0000256" key="1">
    <source>
        <dbReference type="SAM" id="MobiDB-lite"/>
    </source>
</evidence>
<feature type="region of interest" description="Disordered" evidence="1">
    <location>
        <begin position="408"/>
        <end position="480"/>
    </location>
</feature>
<dbReference type="Proteomes" id="UP001595833">
    <property type="component" value="Unassembled WGS sequence"/>
</dbReference>
<evidence type="ECO:0000256" key="2">
    <source>
        <dbReference type="SAM" id="Phobius"/>
    </source>
</evidence>
<dbReference type="EMBL" id="JBHSJB010000023">
    <property type="protein sequence ID" value="MFC5056675.1"/>
    <property type="molecule type" value="Genomic_DNA"/>
</dbReference>
<keyword evidence="5" id="KW-1185">Reference proteome</keyword>
<dbReference type="Pfam" id="PF13672">
    <property type="entry name" value="PP2C_2"/>
    <property type="match status" value="1"/>
</dbReference>
<proteinExistence type="predicted"/>
<feature type="compositionally biased region" description="Pro residues" evidence="1">
    <location>
        <begin position="275"/>
        <end position="291"/>
    </location>
</feature>